<dbReference type="InterPro" id="IPR045584">
    <property type="entry name" value="Pilin-like"/>
</dbReference>
<reference evidence="8 9" key="1">
    <citation type="submission" date="2018-04" db="EMBL/GenBank/DDBJ databases">
        <title>Genomic Encyclopedia of Type Strains, Phase IV (KMG-IV): sequencing the most valuable type-strain genomes for metagenomic binning, comparative biology and taxonomic classification.</title>
        <authorList>
            <person name="Goeker M."/>
        </authorList>
    </citation>
    <scope>NUCLEOTIDE SEQUENCE [LARGE SCALE GENOMIC DNA]</scope>
    <source>
        <strain evidence="8 9">DSM 28688</strain>
    </source>
</reference>
<accession>A0A2U1CUQ3</accession>
<evidence type="ECO:0000256" key="1">
    <source>
        <dbReference type="ARBA" id="ARBA00005233"/>
    </source>
</evidence>
<dbReference type="PANTHER" id="PTHR30093">
    <property type="entry name" value="GENERAL SECRETION PATHWAY PROTEIN G"/>
    <property type="match status" value="1"/>
</dbReference>
<dbReference type="EMBL" id="QEKQ01000008">
    <property type="protein sequence ID" value="PVY70798.1"/>
    <property type="molecule type" value="Genomic_DNA"/>
</dbReference>
<dbReference type="GO" id="GO:0009289">
    <property type="term" value="C:pilus"/>
    <property type="evidence" value="ECO:0007669"/>
    <property type="project" value="InterPro"/>
</dbReference>
<evidence type="ECO:0000313" key="8">
    <source>
        <dbReference type="EMBL" id="PVY70798.1"/>
    </source>
</evidence>
<dbReference type="Pfam" id="PF07963">
    <property type="entry name" value="N_methyl"/>
    <property type="match status" value="1"/>
</dbReference>
<dbReference type="SUPFAM" id="SSF54523">
    <property type="entry name" value="Pili subunits"/>
    <property type="match status" value="1"/>
</dbReference>
<dbReference type="AlphaFoldDB" id="A0A2U1CUQ3"/>
<gene>
    <name evidence="8" type="ORF">C8D92_108154</name>
</gene>
<evidence type="ECO:0000256" key="7">
    <source>
        <dbReference type="SAM" id="Phobius"/>
    </source>
</evidence>
<dbReference type="PANTHER" id="PTHR30093:SF34">
    <property type="entry name" value="PREPILIN PEPTIDASE-DEPENDENT PROTEIN D"/>
    <property type="match status" value="1"/>
</dbReference>
<organism evidence="8 9">
    <name type="scientific">Tamilnaduibacter salinus</name>
    <dbReference type="NCBI Taxonomy" id="1484056"/>
    <lineage>
        <taxon>Bacteria</taxon>
        <taxon>Pseudomonadati</taxon>
        <taxon>Pseudomonadota</taxon>
        <taxon>Gammaproteobacteria</taxon>
        <taxon>Pseudomonadales</taxon>
        <taxon>Marinobacteraceae</taxon>
        <taxon>Tamilnaduibacter</taxon>
    </lineage>
</organism>
<comment type="subunit">
    <text evidence="2">The pili are polar flexible filaments of about 5.4 nanometers diameter and 2.5 micrometers average length; they consist of only a single polypeptide chain arranged in a helical configuration of five subunits per turn in the assembled pilus.</text>
</comment>
<dbReference type="Pfam" id="PF00114">
    <property type="entry name" value="Pilin"/>
    <property type="match status" value="1"/>
</dbReference>
<dbReference type="InterPro" id="IPR001082">
    <property type="entry name" value="Pilin"/>
</dbReference>
<keyword evidence="5" id="KW-1015">Disulfide bond</keyword>
<dbReference type="GO" id="GO:0015628">
    <property type="term" value="P:protein secretion by the type II secretion system"/>
    <property type="evidence" value="ECO:0007669"/>
    <property type="project" value="InterPro"/>
</dbReference>
<feature type="transmembrane region" description="Helical" evidence="7">
    <location>
        <begin position="7"/>
        <end position="28"/>
    </location>
</feature>
<comment type="caution">
    <text evidence="8">The sequence shown here is derived from an EMBL/GenBank/DDBJ whole genome shotgun (WGS) entry which is preliminary data.</text>
</comment>
<dbReference type="RefSeq" id="WP_116919580.1">
    <property type="nucleotide sequence ID" value="NZ_QEKQ01000008.1"/>
</dbReference>
<evidence type="ECO:0000256" key="2">
    <source>
        <dbReference type="ARBA" id="ARBA00011156"/>
    </source>
</evidence>
<name>A0A2U1CUQ3_9GAMM</name>
<protein>
    <recommendedName>
        <fullName evidence="4">Pilin</fullName>
    </recommendedName>
</protein>
<comment type="similarity">
    <text evidence="1 6">Belongs to the N-Me-Phe pilin family.</text>
</comment>
<evidence type="ECO:0000256" key="3">
    <source>
        <dbReference type="ARBA" id="ARBA00022481"/>
    </source>
</evidence>
<dbReference type="Gene3D" id="3.30.700.10">
    <property type="entry name" value="Glycoprotein, Type 4 Pilin"/>
    <property type="match status" value="1"/>
</dbReference>
<dbReference type="Proteomes" id="UP000245887">
    <property type="component" value="Unassembled WGS sequence"/>
</dbReference>
<dbReference type="InterPro" id="IPR000983">
    <property type="entry name" value="Bac_GSPG_pilin"/>
</dbReference>
<dbReference type="InterPro" id="IPR012902">
    <property type="entry name" value="N_methyl_site"/>
</dbReference>
<dbReference type="GO" id="GO:0007155">
    <property type="term" value="P:cell adhesion"/>
    <property type="evidence" value="ECO:0007669"/>
    <property type="project" value="InterPro"/>
</dbReference>
<dbReference type="OrthoDB" id="5918848at2"/>
<evidence type="ECO:0000256" key="6">
    <source>
        <dbReference type="RuleBase" id="RU000389"/>
    </source>
</evidence>
<dbReference type="NCBIfam" id="TIGR02532">
    <property type="entry name" value="IV_pilin_GFxxxE"/>
    <property type="match status" value="1"/>
</dbReference>
<keyword evidence="7" id="KW-1133">Transmembrane helix</keyword>
<evidence type="ECO:0000256" key="5">
    <source>
        <dbReference type="PIRSR" id="PIRSR600983-52"/>
    </source>
</evidence>
<feature type="disulfide bond" evidence="5">
    <location>
        <begin position="123"/>
        <end position="143"/>
    </location>
</feature>
<dbReference type="PROSITE" id="PS00409">
    <property type="entry name" value="PROKAR_NTER_METHYL"/>
    <property type="match status" value="1"/>
</dbReference>
<evidence type="ECO:0000256" key="4">
    <source>
        <dbReference type="ARBA" id="ARBA00029638"/>
    </source>
</evidence>
<dbReference type="PRINTS" id="PR00813">
    <property type="entry name" value="BCTERIALGSPG"/>
</dbReference>
<keyword evidence="7" id="KW-0472">Membrane</keyword>
<dbReference type="GO" id="GO:0015627">
    <property type="term" value="C:type II protein secretion system complex"/>
    <property type="evidence" value="ECO:0007669"/>
    <property type="project" value="InterPro"/>
</dbReference>
<proteinExistence type="inferred from homology"/>
<keyword evidence="6" id="KW-0281">Fimbrium</keyword>
<evidence type="ECO:0000313" key="9">
    <source>
        <dbReference type="Proteomes" id="UP000245887"/>
    </source>
</evidence>
<keyword evidence="3" id="KW-0488">Methylation</keyword>
<sequence>MERGFTLIELMIVLAIIGILAAIAIPSYQDYVVSSQVSRAHGELASYKSAVEKQLVEGNTAIDNTDLGYSPSGLTTGSKSVDIASFNTDGSGQLEVTLGGNVSSKVSGIIIRLERDTNGMWTCQVDNSAAVGTWEARFMPEGCTL</sequence>
<keyword evidence="7" id="KW-0812">Transmembrane</keyword>